<keyword evidence="4" id="KW-1185">Reference proteome</keyword>
<dbReference type="EMBL" id="SMKI01000124">
    <property type="protein sequence ID" value="TDC74996.1"/>
    <property type="molecule type" value="Genomic_DNA"/>
</dbReference>
<comment type="caution">
    <text evidence="3">The sequence shown here is derived from an EMBL/GenBank/DDBJ whole genome shotgun (WGS) entry which is preliminary data.</text>
</comment>
<dbReference type="Proteomes" id="UP000295345">
    <property type="component" value="Unassembled WGS sequence"/>
</dbReference>
<feature type="chain" id="PRO_5020714447" description="Secreted protein" evidence="2">
    <location>
        <begin position="33"/>
        <end position="77"/>
    </location>
</feature>
<gene>
    <name evidence="3" type="ORF">E1283_13810</name>
</gene>
<name>A0A4R4TFF7_9ACTN</name>
<dbReference type="RefSeq" id="WP_132818310.1">
    <property type="nucleotide sequence ID" value="NZ_SMKI01000124.1"/>
</dbReference>
<proteinExistence type="predicted"/>
<evidence type="ECO:0008006" key="5">
    <source>
        <dbReference type="Google" id="ProtNLM"/>
    </source>
</evidence>
<dbReference type="OrthoDB" id="4331808at2"/>
<evidence type="ECO:0000256" key="1">
    <source>
        <dbReference type="SAM" id="Phobius"/>
    </source>
</evidence>
<keyword evidence="1" id="KW-0472">Membrane</keyword>
<feature type="signal peptide" evidence="2">
    <location>
        <begin position="1"/>
        <end position="32"/>
    </location>
</feature>
<evidence type="ECO:0000256" key="2">
    <source>
        <dbReference type="SAM" id="SignalP"/>
    </source>
</evidence>
<accession>A0A4R4TFF7</accession>
<sequence length="77" mass="8092">MVNLNKTRNAKRAATVAVGTVLLTLVSSPAFALIRDDGDDPGPGLSVFETLTLFVLAPIVIFALITGAVVLLGDRRK</sequence>
<protein>
    <recommendedName>
        <fullName evidence="5">Secreted protein</fullName>
    </recommendedName>
</protein>
<keyword evidence="1" id="KW-0812">Transmembrane</keyword>
<organism evidence="3 4">
    <name type="scientific">Streptomyces hainanensis</name>
    <dbReference type="NCBI Taxonomy" id="402648"/>
    <lineage>
        <taxon>Bacteria</taxon>
        <taxon>Bacillati</taxon>
        <taxon>Actinomycetota</taxon>
        <taxon>Actinomycetes</taxon>
        <taxon>Kitasatosporales</taxon>
        <taxon>Streptomycetaceae</taxon>
        <taxon>Streptomyces</taxon>
    </lineage>
</organism>
<keyword evidence="2" id="KW-0732">Signal</keyword>
<dbReference type="AlphaFoldDB" id="A0A4R4TFF7"/>
<evidence type="ECO:0000313" key="4">
    <source>
        <dbReference type="Proteomes" id="UP000295345"/>
    </source>
</evidence>
<evidence type="ECO:0000313" key="3">
    <source>
        <dbReference type="EMBL" id="TDC74996.1"/>
    </source>
</evidence>
<reference evidence="3 4" key="1">
    <citation type="submission" date="2019-03" db="EMBL/GenBank/DDBJ databases">
        <title>Draft genome sequences of novel Actinobacteria.</title>
        <authorList>
            <person name="Sahin N."/>
            <person name="Ay H."/>
            <person name="Saygin H."/>
        </authorList>
    </citation>
    <scope>NUCLEOTIDE SEQUENCE [LARGE SCALE GENOMIC DNA]</scope>
    <source>
        <strain evidence="3 4">DSM 41900</strain>
    </source>
</reference>
<keyword evidence="1" id="KW-1133">Transmembrane helix</keyword>
<feature type="transmembrane region" description="Helical" evidence="1">
    <location>
        <begin position="51"/>
        <end position="72"/>
    </location>
</feature>